<evidence type="ECO:0000313" key="1">
    <source>
        <dbReference type="EMBL" id="AQS84455.1"/>
    </source>
</evidence>
<evidence type="ECO:0000313" key="2">
    <source>
        <dbReference type="Proteomes" id="UP000188937"/>
    </source>
</evidence>
<dbReference type="KEGG" id="aace:A0U92_06340"/>
<proteinExistence type="predicted"/>
<keyword evidence="2" id="KW-1185">Reference proteome</keyword>
<protein>
    <submittedName>
        <fullName evidence="1">Uncharacterized protein</fullName>
    </submittedName>
</protein>
<gene>
    <name evidence="1" type="ORF">A0U92_06340</name>
</gene>
<reference evidence="1 2" key="1">
    <citation type="submission" date="2016-03" db="EMBL/GenBank/DDBJ databases">
        <title>Acetic acid bacteria sequencing.</title>
        <authorList>
            <person name="Brandt J."/>
            <person name="Jakob F."/>
            <person name="Vogel R.F."/>
        </authorList>
    </citation>
    <scope>NUCLEOTIDE SEQUENCE [LARGE SCALE GENOMIC DNA]</scope>
    <source>
        <strain evidence="1 2">TMW2.1153</strain>
    </source>
</reference>
<organism evidence="1 2">
    <name type="scientific">Acetobacter aceti</name>
    <dbReference type="NCBI Taxonomy" id="435"/>
    <lineage>
        <taxon>Bacteria</taxon>
        <taxon>Pseudomonadati</taxon>
        <taxon>Pseudomonadota</taxon>
        <taxon>Alphaproteobacteria</taxon>
        <taxon>Acetobacterales</taxon>
        <taxon>Acetobacteraceae</taxon>
        <taxon>Acetobacter</taxon>
        <taxon>Acetobacter subgen. Acetobacter</taxon>
    </lineage>
</organism>
<accession>A0A1U9KF78</accession>
<dbReference type="EMBL" id="CP014692">
    <property type="protein sequence ID" value="AQS84455.1"/>
    <property type="molecule type" value="Genomic_DNA"/>
</dbReference>
<sequence length="74" mass="8347">MKEMAASLCLKFTARFQFQSSHVHKETSSRHICHSGFRAPEHKTCRITDRYAQAPEAGFVFNFDLETARLSGAG</sequence>
<dbReference type="STRING" id="435.A0U92_06340"/>
<dbReference type="AlphaFoldDB" id="A0A1U9KF78"/>
<dbReference type="Proteomes" id="UP000188937">
    <property type="component" value="Chromosome"/>
</dbReference>
<name>A0A1U9KF78_ACEAC</name>